<dbReference type="AlphaFoldDB" id="A0AAE9F709"/>
<dbReference type="PANTHER" id="PTHR31897:SF2">
    <property type="entry name" value="DUF19 DOMAIN-CONTAINING PROTEIN"/>
    <property type="match status" value="1"/>
</dbReference>
<organism evidence="3 4">
    <name type="scientific">Caenorhabditis briggsae</name>
    <dbReference type="NCBI Taxonomy" id="6238"/>
    <lineage>
        <taxon>Eukaryota</taxon>
        <taxon>Metazoa</taxon>
        <taxon>Ecdysozoa</taxon>
        <taxon>Nematoda</taxon>
        <taxon>Chromadorea</taxon>
        <taxon>Rhabditida</taxon>
        <taxon>Rhabditina</taxon>
        <taxon>Rhabditomorpha</taxon>
        <taxon>Rhabditoidea</taxon>
        <taxon>Rhabditidae</taxon>
        <taxon>Peloderinae</taxon>
        <taxon>Caenorhabditis</taxon>
    </lineage>
</organism>
<name>A0AAE9F709_CAEBR</name>
<protein>
    <recommendedName>
        <fullName evidence="2">T20D4.11-like domain-containing protein</fullName>
    </recommendedName>
</protein>
<evidence type="ECO:0000313" key="3">
    <source>
        <dbReference type="EMBL" id="UMM37167.1"/>
    </source>
</evidence>
<feature type="chain" id="PRO_5042068769" description="T20D4.11-like domain-containing protein" evidence="1">
    <location>
        <begin position="18"/>
        <end position="268"/>
    </location>
</feature>
<accession>A0AAE9F709</accession>
<feature type="domain" description="T20D4.11-like" evidence="2">
    <location>
        <begin position="26"/>
        <end position="187"/>
    </location>
</feature>
<reference evidence="3 4" key="1">
    <citation type="submission" date="2022-04" db="EMBL/GenBank/DDBJ databases">
        <title>Chromosome-level reference genomes for two strains of Caenorhabditis briggsae: an improved platform for comparative genomics.</title>
        <authorList>
            <person name="Stevens L."/>
            <person name="Andersen E."/>
        </authorList>
    </citation>
    <scope>NUCLEOTIDE SEQUENCE [LARGE SCALE GENOMIC DNA]</scope>
    <source>
        <strain evidence="3">VX34</strain>
        <tissue evidence="3">Whole-organism</tissue>
    </source>
</reference>
<proteinExistence type="predicted"/>
<sequence length="268" mass="31537">MNLPILIFISILVTCSAINPKKLPECNDEELSKMERCIPRTDNLQMVMRYYEDENQPVENYKDAALHCTNILDCLAPLNCREAEPMKLEFETVRENLEYKMLELKPCLARFFTRTYLIQHSRNSSCLKDYSFLDKDLTIKRDEYIEGEACFLKTIKSLCGTDAMEYYTKNYQKFVTTISTEPEDAKCSHPHFQLNSLQCRGLELEIILRIDSLKERKYKGSYAEFTEINQMCEDAQKCMEESCAFSTDDRKSFRRKCKKINHLYKSEL</sequence>
<dbReference type="Proteomes" id="UP000829354">
    <property type="component" value="Chromosome V"/>
</dbReference>
<keyword evidence="4" id="KW-1185">Reference proteome</keyword>
<dbReference type="EMBL" id="CP092624">
    <property type="protein sequence ID" value="UMM37167.1"/>
    <property type="molecule type" value="Genomic_DNA"/>
</dbReference>
<evidence type="ECO:0000259" key="2">
    <source>
        <dbReference type="Pfam" id="PF01579"/>
    </source>
</evidence>
<keyword evidence="1" id="KW-0732">Signal</keyword>
<evidence type="ECO:0000313" key="4">
    <source>
        <dbReference type="Proteomes" id="UP000829354"/>
    </source>
</evidence>
<dbReference type="Pfam" id="PF01579">
    <property type="entry name" value="DUF19"/>
    <property type="match status" value="1"/>
</dbReference>
<gene>
    <name evidence="3" type="ORF">L5515_009026</name>
</gene>
<feature type="signal peptide" evidence="1">
    <location>
        <begin position="1"/>
        <end position="17"/>
    </location>
</feature>
<dbReference type="InterPro" id="IPR002542">
    <property type="entry name" value="T20D4.11-like_dom"/>
</dbReference>
<dbReference type="PANTHER" id="PTHR31897">
    <property type="entry name" value="PROTEIN CBG17011-RELATED"/>
    <property type="match status" value="1"/>
</dbReference>
<evidence type="ECO:0000256" key="1">
    <source>
        <dbReference type="SAM" id="SignalP"/>
    </source>
</evidence>